<evidence type="ECO:0000256" key="2">
    <source>
        <dbReference type="ARBA" id="ARBA00023015"/>
    </source>
</evidence>
<keyword evidence="2" id="KW-0805">Transcription regulation</keyword>
<protein>
    <submittedName>
        <fullName evidence="8">TBX1A factor</fullName>
    </submittedName>
</protein>
<dbReference type="InterPro" id="IPR046360">
    <property type="entry name" value="T-box_DNA-bd"/>
</dbReference>
<dbReference type="Proteomes" id="UP000556165">
    <property type="component" value="Unassembled WGS sequence"/>
</dbReference>
<feature type="non-terminal residue" evidence="8">
    <location>
        <position position="291"/>
    </location>
</feature>
<comment type="subcellular location">
    <subcellularLocation>
        <location evidence="6">Nucleus</location>
    </subcellularLocation>
</comment>
<name>A0A7L4B3P8_9CHAR</name>
<dbReference type="PROSITE" id="PS50252">
    <property type="entry name" value="TBOX_3"/>
    <property type="match status" value="1"/>
</dbReference>
<evidence type="ECO:0000256" key="6">
    <source>
        <dbReference type="PROSITE-ProRule" id="PRU00201"/>
    </source>
</evidence>
<dbReference type="PANTHER" id="PTHR11267">
    <property type="entry name" value="T-BOX PROTEIN-RELATED"/>
    <property type="match status" value="1"/>
</dbReference>
<evidence type="ECO:0000256" key="5">
    <source>
        <dbReference type="ARBA" id="ARBA00023242"/>
    </source>
</evidence>
<keyword evidence="4" id="KW-0804">Transcription</keyword>
<feature type="non-terminal residue" evidence="8">
    <location>
        <position position="1"/>
    </location>
</feature>
<dbReference type="AlphaFoldDB" id="A0A7L4B3P8"/>
<dbReference type="InterPro" id="IPR008967">
    <property type="entry name" value="p53-like_TF_DNA-bd_sf"/>
</dbReference>
<comment type="caution">
    <text evidence="6">Lacks conserved residue(s) required for the propagation of feature annotation.</text>
</comment>
<reference evidence="8 9" key="1">
    <citation type="submission" date="2019-09" db="EMBL/GenBank/DDBJ databases">
        <title>Bird 10,000 Genomes (B10K) Project - Family phase.</title>
        <authorList>
            <person name="Zhang G."/>
        </authorList>
    </citation>
    <scope>NUCLEOTIDE SEQUENCE [LARGE SCALE GENOMIC DNA]</scope>
    <source>
        <strain evidence="8">B10K-DU-009-16</strain>
        <tissue evidence="8">Muscle</tissue>
    </source>
</reference>
<keyword evidence="3 6" id="KW-0238">DNA-binding</keyword>
<dbReference type="PANTHER" id="PTHR11267:SF104">
    <property type="entry name" value="T-BOX TRANSCRIPTION FACTOR TBX1"/>
    <property type="match status" value="1"/>
</dbReference>
<keyword evidence="1" id="KW-0217">Developmental protein</keyword>
<gene>
    <name evidence="8" type="primary">Tbx1a</name>
    <name evidence="8" type="ORF">PHASIM_R00814</name>
</gene>
<organism evidence="8 9">
    <name type="scientific">Phaetusa simplex</name>
    <name type="common">large-billed tern</name>
    <dbReference type="NCBI Taxonomy" id="297813"/>
    <lineage>
        <taxon>Eukaryota</taxon>
        <taxon>Metazoa</taxon>
        <taxon>Chordata</taxon>
        <taxon>Craniata</taxon>
        <taxon>Vertebrata</taxon>
        <taxon>Euteleostomi</taxon>
        <taxon>Archelosauria</taxon>
        <taxon>Archosauria</taxon>
        <taxon>Dinosauria</taxon>
        <taxon>Saurischia</taxon>
        <taxon>Theropoda</taxon>
        <taxon>Coelurosauria</taxon>
        <taxon>Aves</taxon>
        <taxon>Neognathae</taxon>
        <taxon>Neoaves</taxon>
        <taxon>Charadriiformes</taxon>
        <taxon>Laridae</taxon>
        <taxon>Phaetusa</taxon>
    </lineage>
</organism>
<dbReference type="SUPFAM" id="SSF49417">
    <property type="entry name" value="p53-like transcription factors"/>
    <property type="match status" value="1"/>
</dbReference>
<dbReference type="InterPro" id="IPR001699">
    <property type="entry name" value="TF_T-box"/>
</dbReference>
<dbReference type="EMBL" id="VZZW01000631">
    <property type="protein sequence ID" value="NXW32422.1"/>
    <property type="molecule type" value="Genomic_DNA"/>
</dbReference>
<evidence type="ECO:0000256" key="1">
    <source>
        <dbReference type="ARBA" id="ARBA00022473"/>
    </source>
</evidence>
<dbReference type="SMART" id="SM00425">
    <property type="entry name" value="TBOX"/>
    <property type="match status" value="1"/>
</dbReference>
<comment type="caution">
    <text evidence="8">The sequence shown here is derived from an EMBL/GenBank/DDBJ whole genome shotgun (WGS) entry which is preliminary data.</text>
</comment>
<dbReference type="GO" id="GO:0001708">
    <property type="term" value="P:cell fate specification"/>
    <property type="evidence" value="ECO:0007669"/>
    <property type="project" value="TreeGrafter"/>
</dbReference>
<evidence type="ECO:0000313" key="8">
    <source>
        <dbReference type="EMBL" id="NXW32422.1"/>
    </source>
</evidence>
<evidence type="ECO:0000256" key="4">
    <source>
        <dbReference type="ARBA" id="ARBA00023163"/>
    </source>
</evidence>
<dbReference type="PRINTS" id="PR00937">
    <property type="entry name" value="TBOX"/>
</dbReference>
<proteinExistence type="predicted"/>
<dbReference type="Pfam" id="PF00907">
    <property type="entry name" value="T-box"/>
    <property type="match status" value="2"/>
</dbReference>
<dbReference type="Gene3D" id="2.60.40.820">
    <property type="entry name" value="Transcription factor, T-box"/>
    <property type="match status" value="2"/>
</dbReference>
<evidence type="ECO:0000313" key="9">
    <source>
        <dbReference type="Proteomes" id="UP000556165"/>
    </source>
</evidence>
<sequence length="291" mass="32754">RRMFPTFQVKIFGMDPMADYMLLMDFVPVDDKRYRQPRGLRLRVPSPPGRYAFHSSSWLVAGKADPATPGRIILNSMHRYQPRFHVVYVDPRKDSEKYAEENFKTFVFEETRFTAVTAYQNHRITQLKIASNPFAKGFRDCDPEDWPRNHRPGALPLMSAFARSRNPVSSPAHQNGTEKGESCSSWGSLAPWSCWPAGPVLGRHAGARAAAGMAPLLMSFPLHHHPYKYPPAAAAAYDHYLGAKSRPAPYPLPGIRGHGYHHHHHHHHVNAAAANMYSPAGPPANYDYGPR</sequence>
<dbReference type="InterPro" id="IPR036960">
    <property type="entry name" value="T-box_sf"/>
</dbReference>
<dbReference type="GO" id="GO:0045893">
    <property type="term" value="P:positive regulation of DNA-templated transcription"/>
    <property type="evidence" value="ECO:0007669"/>
    <property type="project" value="InterPro"/>
</dbReference>
<feature type="domain" description="T-box" evidence="7">
    <location>
        <begin position="1"/>
        <end position="140"/>
    </location>
</feature>
<dbReference type="GO" id="GO:0005634">
    <property type="term" value="C:nucleus"/>
    <property type="evidence" value="ECO:0007669"/>
    <property type="project" value="UniProtKB-SubCell"/>
</dbReference>
<keyword evidence="9" id="KW-1185">Reference proteome</keyword>
<dbReference type="GO" id="GO:0000978">
    <property type="term" value="F:RNA polymerase II cis-regulatory region sequence-specific DNA binding"/>
    <property type="evidence" value="ECO:0007669"/>
    <property type="project" value="InterPro"/>
</dbReference>
<evidence type="ECO:0000259" key="7">
    <source>
        <dbReference type="PROSITE" id="PS50252"/>
    </source>
</evidence>
<accession>A0A7L4B3P8</accession>
<dbReference type="GO" id="GO:0000785">
    <property type="term" value="C:chromatin"/>
    <property type="evidence" value="ECO:0007669"/>
    <property type="project" value="TreeGrafter"/>
</dbReference>
<dbReference type="GO" id="GO:0000981">
    <property type="term" value="F:DNA-binding transcription factor activity, RNA polymerase II-specific"/>
    <property type="evidence" value="ECO:0007669"/>
    <property type="project" value="TreeGrafter"/>
</dbReference>
<keyword evidence="5 6" id="KW-0539">Nucleus</keyword>
<evidence type="ECO:0000256" key="3">
    <source>
        <dbReference type="ARBA" id="ARBA00023125"/>
    </source>
</evidence>